<proteinExistence type="predicted"/>
<dbReference type="EMBL" id="CAJZBQ010000036">
    <property type="protein sequence ID" value="CAG9324829.1"/>
    <property type="molecule type" value="Genomic_DNA"/>
</dbReference>
<protein>
    <submittedName>
        <fullName evidence="1">Uncharacterized protein</fullName>
    </submittedName>
</protein>
<comment type="caution">
    <text evidence="1">The sequence shown here is derived from an EMBL/GenBank/DDBJ whole genome shotgun (WGS) entry which is preliminary data.</text>
</comment>
<dbReference type="Proteomes" id="UP001162131">
    <property type="component" value="Unassembled WGS sequence"/>
</dbReference>
<name>A0AAU9JK04_9CILI</name>
<keyword evidence="2" id="KW-1185">Reference proteome</keyword>
<dbReference type="AlphaFoldDB" id="A0AAU9JK04"/>
<evidence type="ECO:0000313" key="1">
    <source>
        <dbReference type="EMBL" id="CAG9324829.1"/>
    </source>
</evidence>
<gene>
    <name evidence="1" type="ORF">BSTOLATCC_MIC36607</name>
</gene>
<evidence type="ECO:0000313" key="2">
    <source>
        <dbReference type="Proteomes" id="UP001162131"/>
    </source>
</evidence>
<accession>A0AAU9JK04</accession>
<sequence>MNFLFCTKILNKRLKLRQLSIKTLNEEEFLIGTFVIIMQKLLRFLALYMISNNLLINLKYFIFPAKNS</sequence>
<reference evidence="1" key="1">
    <citation type="submission" date="2021-09" db="EMBL/GenBank/DDBJ databases">
        <authorList>
            <consortium name="AG Swart"/>
            <person name="Singh M."/>
            <person name="Singh A."/>
            <person name="Seah K."/>
            <person name="Emmerich C."/>
        </authorList>
    </citation>
    <scope>NUCLEOTIDE SEQUENCE</scope>
    <source>
        <strain evidence="1">ATCC30299</strain>
    </source>
</reference>
<organism evidence="1 2">
    <name type="scientific">Blepharisma stoltei</name>
    <dbReference type="NCBI Taxonomy" id="1481888"/>
    <lineage>
        <taxon>Eukaryota</taxon>
        <taxon>Sar</taxon>
        <taxon>Alveolata</taxon>
        <taxon>Ciliophora</taxon>
        <taxon>Postciliodesmatophora</taxon>
        <taxon>Heterotrichea</taxon>
        <taxon>Heterotrichida</taxon>
        <taxon>Blepharismidae</taxon>
        <taxon>Blepharisma</taxon>
    </lineage>
</organism>